<evidence type="ECO:0000256" key="5">
    <source>
        <dbReference type="ARBA" id="ARBA00022806"/>
    </source>
</evidence>
<keyword evidence="1 10" id="KW-0540">Nuclease</keyword>
<keyword evidence="2 10" id="KW-0547">Nucleotide-binding</keyword>
<comment type="subunit">
    <text evidence="10">Heterotrimer of RecB, RecC and RecD. All subunits contribute to DNA-binding.</text>
</comment>
<dbReference type="SUPFAM" id="SSF52540">
    <property type="entry name" value="P-loop containing nucleoside triphosphate hydrolases"/>
    <property type="match status" value="2"/>
</dbReference>
<sequence length="1069" mass="122372">MALFLKVSNSLNSLSSGLAQNLQDAGNSVFQPHYIITQTEGMNNWLKLQLADHLGIAANCRFMKPNDLLYQLYVILGGPHSEVLSPQNLSWLVFKLLGQEEFMAKYPKVAAYYTTDETESDLKRMALAEKVADLFDQYQVYRPEMIQAWTFTDTPELASAGWQHWLWVKVKQLSGGALPDKTIVGNFILDALRSNAQKAGLSARMPVVHLFGLSIITAYHVKILHELSSFIDVYFHIINPSPVVFWFDDRNEKQIARWRQKGLKDIQDSKAGNALLTGWGRVIQDSFGLFFAYDAFINAYEEIDTVEPEPDSLLHKIQHDIFTAAATTADRQAISPQDISDGSVTINACYTVAREVEVLYNYLVHLVAQKKESLSPRDIVVMVSDIDAYAPYIKAVFNNAPYTFRYTIADESYTDNDNLFNALHAILTMNEENFKSEAVMQLLDFSYIRKRFNLQDPVLIRKIIEAANIRFGINGSKKEETHFVSWQYGIQRIMFGICMSGEEEYGQGEDSFFPLDITEGSDAHEVIRFCHFAEVLMSAILDRRRPRSIVEWVAYTERVLHNMVYEPVDDVDEDYNTLIKQLTAYNALNEFMSEKVTFDVFSHSFLDTLTGSTRAGLFVNGGITFCSLIPMRSIPFKVVALMGLNYNKFPRRENKSSFNLMEKDRQKGDRNVKENDKHLFLETLLSAREYLYISYIGKDAKDNTDLPPSVLVDELVDYIEAGTEEPETVRHQLVTLQPLQSFSRKYAGTDSRLFSYLSTKDTARKTYLNENKTTTPLTFEEITLEEVISFFKNPFRAYYNKVLGIRYNDNQLLLNETEIFSLNRLQQWSVKNELLPVTEKQQPILQSTLVKKGRLPLRNMAAVSIHKMEDQVVPVRNLFEACTKGAVEKKVPVELEVDGSMLKGHIRIYDQTLVQVSWSKKESKYLIEAYIRYLAGKAAGVATDLCFISGARKEDAFQATPLTPEEALRRLTEIIKVYKSGFNKIIPFFPDLELTEKDRLTIDLKKFKDKISGMIERQEAPDPYLVQVYEQGFFEHEEALVGYHDTYDLLLSPLTTLLQAYFETPDKDK</sequence>
<dbReference type="InterPro" id="IPR013986">
    <property type="entry name" value="DExx_box_DNA_helicase_dom_sf"/>
</dbReference>
<dbReference type="STRING" id="29529.SAMN04488122_0938"/>
<dbReference type="GO" id="GO:0008854">
    <property type="term" value="F:exodeoxyribonuclease V activity"/>
    <property type="evidence" value="ECO:0007669"/>
    <property type="project" value="InterPro"/>
</dbReference>
<comment type="miscellaneous">
    <text evidence="10">In the RecBCD complex, RecB has a slow 3'-5' helicase, an exonuclease activity and loads RecA onto ssDNA, RecD has a fast 5'-3' helicase activity, while RecC stimulates the ATPase and processivity of the RecB helicase and contributes to recognition of the Chi site.</text>
</comment>
<dbReference type="AlphaFoldDB" id="A0A1I0PRS8"/>
<proteinExistence type="inferred from homology"/>
<dbReference type="HAMAP" id="MF_01486">
    <property type="entry name" value="RecC"/>
    <property type="match status" value="1"/>
</dbReference>
<keyword evidence="4 10" id="KW-0378">Hydrolase</keyword>
<dbReference type="NCBIfam" id="TIGR01450">
    <property type="entry name" value="recC"/>
    <property type="match status" value="1"/>
</dbReference>
<name>A0A1I0PRS8_9BACT</name>
<dbReference type="GO" id="GO:0003677">
    <property type="term" value="F:DNA binding"/>
    <property type="evidence" value="ECO:0007669"/>
    <property type="project" value="UniProtKB-UniRule"/>
</dbReference>
<reference evidence="13" key="1">
    <citation type="submission" date="2016-10" db="EMBL/GenBank/DDBJ databases">
        <authorList>
            <person name="Varghese N."/>
            <person name="Submissions S."/>
        </authorList>
    </citation>
    <scope>NUCLEOTIDE SEQUENCE [LARGE SCALE GENOMIC DNA]</scope>
    <source>
        <strain evidence="13">DSM 3695</strain>
    </source>
</reference>
<evidence type="ECO:0000256" key="1">
    <source>
        <dbReference type="ARBA" id="ARBA00022722"/>
    </source>
</evidence>
<evidence type="ECO:0000256" key="2">
    <source>
        <dbReference type="ARBA" id="ARBA00022741"/>
    </source>
</evidence>
<dbReference type="Pfam" id="PF04257">
    <property type="entry name" value="Exonuc_V_gamma"/>
    <property type="match status" value="1"/>
</dbReference>
<evidence type="ECO:0000313" key="12">
    <source>
        <dbReference type="EMBL" id="SEW17110.1"/>
    </source>
</evidence>
<keyword evidence="3 10" id="KW-0227">DNA damage</keyword>
<evidence type="ECO:0000256" key="7">
    <source>
        <dbReference type="ARBA" id="ARBA00022840"/>
    </source>
</evidence>
<dbReference type="EMBL" id="FOJG01000001">
    <property type="protein sequence ID" value="SEW17110.1"/>
    <property type="molecule type" value="Genomic_DNA"/>
</dbReference>
<dbReference type="GO" id="GO:0000724">
    <property type="term" value="P:double-strand break repair via homologous recombination"/>
    <property type="evidence" value="ECO:0007669"/>
    <property type="project" value="UniProtKB-UniRule"/>
</dbReference>
<dbReference type="InterPro" id="IPR041500">
    <property type="entry name" value="RecC_C"/>
</dbReference>
<evidence type="ECO:0000256" key="6">
    <source>
        <dbReference type="ARBA" id="ARBA00022839"/>
    </source>
</evidence>
<dbReference type="GO" id="GO:0009338">
    <property type="term" value="C:exodeoxyribonuclease V complex"/>
    <property type="evidence" value="ECO:0007669"/>
    <property type="project" value="InterPro"/>
</dbReference>
<comment type="similarity">
    <text evidence="10">Belongs to the RecC family.</text>
</comment>
<keyword evidence="6 10" id="KW-0269">Exonuclease</keyword>
<dbReference type="SUPFAM" id="SSF52980">
    <property type="entry name" value="Restriction endonuclease-like"/>
    <property type="match status" value="1"/>
</dbReference>
<keyword evidence="9 10" id="KW-0234">DNA repair</keyword>
<dbReference type="Gene3D" id="1.10.10.160">
    <property type="match status" value="1"/>
</dbReference>
<evidence type="ECO:0000256" key="4">
    <source>
        <dbReference type="ARBA" id="ARBA00022801"/>
    </source>
</evidence>
<dbReference type="PIRSF" id="PIRSF000980">
    <property type="entry name" value="RecC"/>
    <property type="match status" value="1"/>
</dbReference>
<keyword evidence="5 10" id="KW-0347">Helicase</keyword>
<dbReference type="GO" id="GO:0005524">
    <property type="term" value="F:ATP binding"/>
    <property type="evidence" value="ECO:0007669"/>
    <property type="project" value="UniProtKB-UniRule"/>
</dbReference>
<evidence type="ECO:0000256" key="10">
    <source>
        <dbReference type="HAMAP-Rule" id="MF_01486"/>
    </source>
</evidence>
<evidence type="ECO:0000259" key="11">
    <source>
        <dbReference type="Pfam" id="PF17946"/>
    </source>
</evidence>
<protein>
    <recommendedName>
        <fullName evidence="10">RecBCD enzyme subunit RecC</fullName>
    </recommendedName>
    <alternativeName>
        <fullName evidence="10">Exonuclease V subunit RecC</fullName>
        <shortName evidence="10">ExoV subunit RecC</shortName>
    </alternativeName>
    <alternativeName>
        <fullName evidence="10">Helicase/nuclease RecBCD subunit RecC</fullName>
    </alternativeName>
</protein>
<keyword evidence="8 10" id="KW-0238">DNA-binding</keyword>
<dbReference type="InterPro" id="IPR006697">
    <property type="entry name" value="RecC"/>
</dbReference>
<dbReference type="PANTHER" id="PTHR30591:SF1">
    <property type="entry name" value="RECBCD ENZYME SUBUNIT RECC"/>
    <property type="match status" value="1"/>
</dbReference>
<evidence type="ECO:0000256" key="8">
    <source>
        <dbReference type="ARBA" id="ARBA00023125"/>
    </source>
</evidence>
<dbReference type="GO" id="GO:0003678">
    <property type="term" value="F:DNA helicase activity"/>
    <property type="evidence" value="ECO:0007669"/>
    <property type="project" value="UniProtKB-UniRule"/>
</dbReference>
<feature type="domain" description="RecC C-terminal" evidence="11">
    <location>
        <begin position="780"/>
        <end position="992"/>
    </location>
</feature>
<dbReference type="OrthoDB" id="9762834at2"/>
<evidence type="ECO:0000256" key="3">
    <source>
        <dbReference type="ARBA" id="ARBA00022763"/>
    </source>
</evidence>
<dbReference type="Proteomes" id="UP000199310">
    <property type="component" value="Unassembled WGS sequence"/>
</dbReference>
<dbReference type="Gene3D" id="3.40.50.300">
    <property type="entry name" value="P-loop containing nucleotide triphosphate hydrolases"/>
    <property type="match status" value="2"/>
</dbReference>
<dbReference type="Gene3D" id="3.40.50.10930">
    <property type="match status" value="1"/>
</dbReference>
<dbReference type="InterPro" id="IPR011335">
    <property type="entry name" value="Restrct_endonuc-II-like"/>
</dbReference>
<dbReference type="RefSeq" id="WP_089891210.1">
    <property type="nucleotide sequence ID" value="NZ_FOJG01000001.1"/>
</dbReference>
<dbReference type="InterPro" id="IPR027417">
    <property type="entry name" value="P-loop_NTPase"/>
</dbReference>
<comment type="function">
    <text evidence="10">A helicase/nuclease that prepares dsDNA breaks (DSB) for recombinational DNA repair. Binds to DSBs and unwinds DNA via a highly rapid and processive ATP-dependent bidirectional helicase activity. Unwinds dsDNA until it encounters a Chi (crossover hotspot instigator) sequence from the 3' direction. Cuts ssDNA a few nucleotides 3' to the Chi site. The properties and activities of the enzyme are changed at Chi. The Chi-altered holoenzyme produces a long 3'-ssDNA overhang and facilitates RecA-binding to the ssDNA for homologous DNA recombination and repair. Holoenzyme degrades any linearized DNA that is unable to undergo homologous recombination. In the holoenzyme this subunit recognizes the wild-type Chi sequence, and when added to isolated RecB increases its ATP-dependent helicase processivity.</text>
</comment>
<keyword evidence="13" id="KW-1185">Reference proteome</keyword>
<accession>A0A1I0PRS8</accession>
<organism evidence="12 13">
    <name type="scientific">Chitinophaga arvensicola</name>
    <dbReference type="NCBI Taxonomy" id="29529"/>
    <lineage>
        <taxon>Bacteria</taxon>
        <taxon>Pseudomonadati</taxon>
        <taxon>Bacteroidota</taxon>
        <taxon>Chitinophagia</taxon>
        <taxon>Chitinophagales</taxon>
        <taxon>Chitinophagaceae</taxon>
        <taxon>Chitinophaga</taxon>
    </lineage>
</organism>
<gene>
    <name evidence="10" type="primary">recC</name>
    <name evidence="12" type="ORF">SAMN04488122_0938</name>
</gene>
<evidence type="ECO:0000313" key="13">
    <source>
        <dbReference type="Proteomes" id="UP000199310"/>
    </source>
</evidence>
<evidence type="ECO:0000256" key="9">
    <source>
        <dbReference type="ARBA" id="ARBA00023204"/>
    </source>
</evidence>
<dbReference type="Pfam" id="PF17946">
    <property type="entry name" value="RecC_C"/>
    <property type="match status" value="1"/>
</dbReference>
<keyword evidence="7 10" id="KW-0067">ATP-binding</keyword>
<dbReference type="PANTHER" id="PTHR30591">
    <property type="entry name" value="RECBCD ENZYME SUBUNIT RECC"/>
    <property type="match status" value="1"/>
</dbReference>